<gene>
    <name evidence="1" type="ORF">SAMN05661010_02544</name>
</gene>
<sequence>MSTTHDIPDYSAWARDDLITETTRLALEVGEAENRGWDKRAVLCREKYHQAMAALIALSTPFDRFAARRAEATREGHLIEAARLRRERLGVNGEVPA</sequence>
<dbReference type="STRING" id="119000.SAMN05661010_02544"/>
<evidence type="ECO:0000313" key="1">
    <source>
        <dbReference type="EMBL" id="SDL78438.1"/>
    </source>
</evidence>
<keyword evidence="2" id="KW-1185">Reference proteome</keyword>
<dbReference type="EMBL" id="FNGI01000007">
    <property type="protein sequence ID" value="SDL78438.1"/>
    <property type="molecule type" value="Genomic_DNA"/>
</dbReference>
<accession>A0A1G9MW33</accession>
<dbReference type="RefSeq" id="WP_089729127.1">
    <property type="nucleotide sequence ID" value="NZ_FNGI01000007.1"/>
</dbReference>
<name>A0A1G9MW33_9GAMM</name>
<dbReference type="Proteomes" id="UP000198654">
    <property type="component" value="Unassembled WGS sequence"/>
</dbReference>
<protein>
    <submittedName>
        <fullName evidence="1">Uncharacterized protein</fullName>
    </submittedName>
</protein>
<reference evidence="1 2" key="1">
    <citation type="submission" date="2016-10" db="EMBL/GenBank/DDBJ databases">
        <authorList>
            <person name="de Groot N.N."/>
        </authorList>
    </citation>
    <scope>NUCLEOTIDE SEQUENCE [LARGE SCALE GENOMIC DNA]</scope>
    <source>
        <strain evidence="1 2">DSM 14789</strain>
    </source>
</reference>
<dbReference type="OrthoDB" id="9988229at2"/>
<dbReference type="AlphaFoldDB" id="A0A1G9MW33"/>
<organism evidence="1 2">
    <name type="scientific">Modicisalibacter muralis</name>
    <dbReference type="NCBI Taxonomy" id="119000"/>
    <lineage>
        <taxon>Bacteria</taxon>
        <taxon>Pseudomonadati</taxon>
        <taxon>Pseudomonadota</taxon>
        <taxon>Gammaproteobacteria</taxon>
        <taxon>Oceanospirillales</taxon>
        <taxon>Halomonadaceae</taxon>
        <taxon>Modicisalibacter</taxon>
    </lineage>
</organism>
<proteinExistence type="predicted"/>
<evidence type="ECO:0000313" key="2">
    <source>
        <dbReference type="Proteomes" id="UP000198654"/>
    </source>
</evidence>